<sequence length="179" mass="19053">MASMKKVLCGLSLSVLLTGCGTVYNPCCNSVQDLRPAVMSSRKLTAVGYGAVGGSNSQYTLGQQKLLAMRAARVDAYRNLAEQVYGFYIAGNTSVSAFATQNDSIRTYVDAFIRGARVVSLTPVADGNYEATVELDLTPAFFYCVSNNTAFCGAPARLSDATCGVNGCVQPSAYYYSTY</sequence>
<evidence type="ECO:0000259" key="1">
    <source>
        <dbReference type="Pfam" id="PF02169"/>
    </source>
</evidence>
<gene>
    <name evidence="2" type="ORF">HHL15_14105</name>
</gene>
<name>A0A848G6M8_9RHOO</name>
<dbReference type="Pfam" id="PF02169">
    <property type="entry name" value="LPP20"/>
    <property type="match status" value="1"/>
</dbReference>
<protein>
    <recommendedName>
        <fullName evidence="1">Lipoprotein LPP20-like domain-containing protein</fullName>
    </recommendedName>
</protein>
<dbReference type="InterPro" id="IPR024952">
    <property type="entry name" value="LPP20-like_dom"/>
</dbReference>
<reference evidence="2 3" key="1">
    <citation type="submission" date="2020-04" db="EMBL/GenBank/DDBJ databases">
        <title>Zoogloea sp. G-4-1-14 isolated from soil.</title>
        <authorList>
            <person name="Dahal R.H."/>
        </authorList>
    </citation>
    <scope>NUCLEOTIDE SEQUENCE [LARGE SCALE GENOMIC DNA]</scope>
    <source>
        <strain evidence="2 3">G-4-1-14</strain>
    </source>
</reference>
<feature type="domain" description="Lipoprotein LPP20-like" evidence="1">
    <location>
        <begin position="63"/>
        <end position="136"/>
    </location>
</feature>
<accession>A0A848G6M8</accession>
<evidence type="ECO:0000313" key="3">
    <source>
        <dbReference type="Proteomes" id="UP000580043"/>
    </source>
</evidence>
<dbReference type="PROSITE" id="PS51257">
    <property type="entry name" value="PROKAR_LIPOPROTEIN"/>
    <property type="match status" value="1"/>
</dbReference>
<dbReference type="Proteomes" id="UP000580043">
    <property type="component" value="Unassembled WGS sequence"/>
</dbReference>
<dbReference type="EMBL" id="JABBGA010000010">
    <property type="protein sequence ID" value="NML26884.1"/>
    <property type="molecule type" value="Genomic_DNA"/>
</dbReference>
<keyword evidence="3" id="KW-1185">Reference proteome</keyword>
<comment type="caution">
    <text evidence="2">The sequence shown here is derived from an EMBL/GenBank/DDBJ whole genome shotgun (WGS) entry which is preliminary data.</text>
</comment>
<dbReference type="AlphaFoldDB" id="A0A848G6M8"/>
<proteinExistence type="predicted"/>
<evidence type="ECO:0000313" key="2">
    <source>
        <dbReference type="EMBL" id="NML26884.1"/>
    </source>
</evidence>
<organism evidence="2 3">
    <name type="scientific">Zoogloea dura</name>
    <dbReference type="NCBI Taxonomy" id="2728840"/>
    <lineage>
        <taxon>Bacteria</taxon>
        <taxon>Pseudomonadati</taxon>
        <taxon>Pseudomonadota</taxon>
        <taxon>Betaproteobacteria</taxon>
        <taxon>Rhodocyclales</taxon>
        <taxon>Zoogloeaceae</taxon>
        <taxon>Zoogloea</taxon>
    </lineage>
</organism>